<evidence type="ECO:0000313" key="2">
    <source>
        <dbReference type="Proteomes" id="UP000674938"/>
    </source>
</evidence>
<dbReference type="InterPro" id="IPR029021">
    <property type="entry name" value="Prot-tyrosine_phosphatase-like"/>
</dbReference>
<dbReference type="InterPro" id="IPR026893">
    <property type="entry name" value="Tyr/Ser_Pase_IphP-type"/>
</dbReference>
<comment type="caution">
    <text evidence="1">The sequence shown here is derived from an EMBL/GenBank/DDBJ whole genome shotgun (WGS) entry which is preliminary data.</text>
</comment>
<organism evidence="1 2">
    <name type="scientific">Vagococcus allomyrinae</name>
    <dbReference type="NCBI Taxonomy" id="2794353"/>
    <lineage>
        <taxon>Bacteria</taxon>
        <taxon>Bacillati</taxon>
        <taxon>Bacillota</taxon>
        <taxon>Bacilli</taxon>
        <taxon>Lactobacillales</taxon>
        <taxon>Enterococcaceae</taxon>
        <taxon>Vagococcus</taxon>
    </lineage>
</organism>
<dbReference type="Proteomes" id="UP000674938">
    <property type="component" value="Unassembled WGS sequence"/>
</dbReference>
<dbReference type="SUPFAM" id="SSF52799">
    <property type="entry name" value="(Phosphotyrosine protein) phosphatases II"/>
    <property type="match status" value="1"/>
</dbReference>
<dbReference type="RefSeq" id="WP_209524934.1">
    <property type="nucleotide sequence ID" value="NZ_JAEEGA010000002.1"/>
</dbReference>
<proteinExistence type="predicted"/>
<reference evidence="1" key="1">
    <citation type="submission" date="2020-12" db="EMBL/GenBank/DDBJ databases">
        <title>Vagococcus allomyrinae sp. nov. and Enterococcus lavae sp. nov., isolated from the larvae of Allomyrina dichotoma.</title>
        <authorList>
            <person name="Lee S.D."/>
        </authorList>
    </citation>
    <scope>NUCLEOTIDE SEQUENCE</scope>
    <source>
        <strain evidence="1">BWB3-3</strain>
    </source>
</reference>
<protein>
    <submittedName>
        <fullName evidence="1">Tyrosine-protein phosphatase</fullName>
    </submittedName>
</protein>
<dbReference type="AlphaFoldDB" id="A0A940P5B6"/>
<evidence type="ECO:0000313" key="1">
    <source>
        <dbReference type="EMBL" id="MBP1040036.1"/>
    </source>
</evidence>
<name>A0A940P5B6_9ENTE</name>
<dbReference type="EMBL" id="JAEEGA010000002">
    <property type="protein sequence ID" value="MBP1040036.1"/>
    <property type="molecule type" value="Genomic_DNA"/>
</dbReference>
<accession>A0A940P5B6</accession>
<dbReference type="Gene3D" id="3.90.190.10">
    <property type="entry name" value="Protein tyrosine phosphatase superfamily"/>
    <property type="match status" value="1"/>
</dbReference>
<dbReference type="Pfam" id="PF13350">
    <property type="entry name" value="Y_phosphatase3"/>
    <property type="match status" value="1"/>
</dbReference>
<dbReference type="GO" id="GO:0004721">
    <property type="term" value="F:phosphoprotein phosphatase activity"/>
    <property type="evidence" value="ECO:0007669"/>
    <property type="project" value="InterPro"/>
</dbReference>
<gene>
    <name evidence="1" type="ORF">I6N95_03320</name>
</gene>
<sequence length="107" mass="12007">MIKESIFAAALLLKIAGVSGKDILKDYLLTNRFRKEANQKIIATYGKELSSQEILQLETFLCVDASYLEGAKQAIIEQFGTFENYLVSGLKLASTYSEAFRRKFVVS</sequence>
<keyword evidence="2" id="KW-1185">Reference proteome</keyword>